<feature type="transmembrane region" description="Helical" evidence="6">
    <location>
        <begin position="293"/>
        <end position="310"/>
    </location>
</feature>
<feature type="transmembrane region" description="Helical" evidence="6">
    <location>
        <begin position="162"/>
        <end position="182"/>
    </location>
</feature>
<evidence type="ECO:0000256" key="5">
    <source>
        <dbReference type="ARBA" id="ARBA00023136"/>
    </source>
</evidence>
<dbReference type="RefSeq" id="WP_057011054.1">
    <property type="nucleotide sequence ID" value="NZ_JYLH01000002.1"/>
</dbReference>
<dbReference type="PRINTS" id="PR01036">
    <property type="entry name" value="TCRTETB"/>
</dbReference>
<feature type="transmembrane region" description="Helical" evidence="6">
    <location>
        <begin position="99"/>
        <end position="120"/>
    </location>
</feature>
<feature type="transmembrane region" description="Helical" evidence="6">
    <location>
        <begin position="368"/>
        <end position="391"/>
    </location>
</feature>
<dbReference type="AlphaFoldDB" id="A0A0R2YSW5"/>
<comment type="subcellular location">
    <subcellularLocation>
        <location evidence="1">Membrane</location>
        <topology evidence="1">Multi-pass membrane protein</topology>
    </subcellularLocation>
</comment>
<dbReference type="PANTHER" id="PTHR42718">
    <property type="entry name" value="MAJOR FACILITATOR SUPERFAMILY MULTIDRUG TRANSPORTER MFSC"/>
    <property type="match status" value="1"/>
</dbReference>
<accession>A0A0R2YSW5</accession>
<dbReference type="GO" id="GO:0016020">
    <property type="term" value="C:membrane"/>
    <property type="evidence" value="ECO:0007669"/>
    <property type="project" value="UniProtKB-SubCell"/>
</dbReference>
<organism evidence="8 9">
    <name type="scientific">Pseudomonas libanensis</name>
    <dbReference type="NCBI Taxonomy" id="75588"/>
    <lineage>
        <taxon>Bacteria</taxon>
        <taxon>Pseudomonadati</taxon>
        <taxon>Pseudomonadota</taxon>
        <taxon>Gammaproteobacteria</taxon>
        <taxon>Pseudomonadales</taxon>
        <taxon>Pseudomonadaceae</taxon>
        <taxon>Pseudomonas</taxon>
    </lineage>
</organism>
<dbReference type="Pfam" id="PF07690">
    <property type="entry name" value="MFS_1"/>
    <property type="match status" value="1"/>
</dbReference>
<evidence type="ECO:0000256" key="2">
    <source>
        <dbReference type="ARBA" id="ARBA00022448"/>
    </source>
</evidence>
<proteinExistence type="predicted"/>
<dbReference type="SUPFAM" id="SSF103473">
    <property type="entry name" value="MFS general substrate transporter"/>
    <property type="match status" value="1"/>
</dbReference>
<feature type="domain" description="Major facilitator superfamily (MFS) profile" evidence="7">
    <location>
        <begin position="8"/>
        <end position="398"/>
    </location>
</feature>
<sequence>MQTSSRGGLVALSLSMLLAALGTSIANVGLPSLAHAFAASFHAVQWVVLAYLMAITAVIVSAGRLGDYLGRRRLLLAGLLVFALACAGCAASPSLPWLVGARALQGLGAAIMMAMTLGMVGDTVSKQNTGRVMGLLGTMSALGTAMGPSLGGLLLSLWGWRALFLIGMPLAGLAAALAYRYLPMDACRRGASLPDTFRSPLRDAGLRAGLAMSALVSAVIMATFVVGPFYLSRGLGLDPALMGLAMAVGPAVAAITGIPAGYLTDRLGTRRLTLVGIGTMLCAALWLSQVSGLVAYIAALMVLTTGYSLFQAANNTAVMSDVPATRRGTVAGLLNLSRNLGLIFGASVLGAVFARSSPDVTQATPQTVIAGLHATFATAAGLILLAGVIAWTRARKRAGSEQTNIDKLKS</sequence>
<keyword evidence="4 6" id="KW-1133">Transmembrane helix</keyword>
<feature type="transmembrane region" description="Helical" evidence="6">
    <location>
        <begin position="46"/>
        <end position="62"/>
    </location>
</feature>
<evidence type="ECO:0000256" key="4">
    <source>
        <dbReference type="ARBA" id="ARBA00022989"/>
    </source>
</evidence>
<feature type="transmembrane region" description="Helical" evidence="6">
    <location>
        <begin position="243"/>
        <end position="264"/>
    </location>
</feature>
<keyword evidence="3 6" id="KW-0812">Transmembrane</keyword>
<evidence type="ECO:0000256" key="1">
    <source>
        <dbReference type="ARBA" id="ARBA00004141"/>
    </source>
</evidence>
<feature type="transmembrane region" description="Helical" evidence="6">
    <location>
        <begin position="74"/>
        <end position="93"/>
    </location>
</feature>
<dbReference type="Proteomes" id="UP000051446">
    <property type="component" value="Unassembled WGS sequence"/>
</dbReference>
<dbReference type="GO" id="GO:0022857">
    <property type="term" value="F:transmembrane transporter activity"/>
    <property type="evidence" value="ECO:0007669"/>
    <property type="project" value="InterPro"/>
</dbReference>
<feature type="transmembrane region" description="Helical" evidence="6">
    <location>
        <begin position="132"/>
        <end position="156"/>
    </location>
</feature>
<dbReference type="PANTHER" id="PTHR42718:SF9">
    <property type="entry name" value="MAJOR FACILITATOR SUPERFAMILY MULTIDRUG TRANSPORTER MFSC"/>
    <property type="match status" value="1"/>
</dbReference>
<evidence type="ECO:0000313" key="8">
    <source>
        <dbReference type="EMBL" id="KRP48014.1"/>
    </source>
</evidence>
<evidence type="ECO:0000256" key="6">
    <source>
        <dbReference type="SAM" id="Phobius"/>
    </source>
</evidence>
<evidence type="ECO:0000313" key="9">
    <source>
        <dbReference type="Proteomes" id="UP000051446"/>
    </source>
</evidence>
<feature type="transmembrane region" description="Helical" evidence="6">
    <location>
        <begin position="336"/>
        <end position="356"/>
    </location>
</feature>
<protein>
    <submittedName>
        <fullName evidence="8">MFS transporter</fullName>
    </submittedName>
</protein>
<dbReference type="EMBL" id="JYLH01000002">
    <property type="protein sequence ID" value="KRP48014.1"/>
    <property type="molecule type" value="Genomic_DNA"/>
</dbReference>
<dbReference type="InterPro" id="IPR011701">
    <property type="entry name" value="MFS"/>
</dbReference>
<dbReference type="InterPro" id="IPR036259">
    <property type="entry name" value="MFS_trans_sf"/>
</dbReference>
<dbReference type="InterPro" id="IPR020846">
    <property type="entry name" value="MFS_dom"/>
</dbReference>
<feature type="transmembrane region" description="Helical" evidence="6">
    <location>
        <begin position="208"/>
        <end position="231"/>
    </location>
</feature>
<dbReference type="PATRIC" id="fig|75588.4.peg.3049"/>
<keyword evidence="2" id="KW-0813">Transport</keyword>
<reference evidence="8 9" key="1">
    <citation type="submission" date="2015-02" db="EMBL/GenBank/DDBJ databases">
        <title>Pseudomonas helleri sp. nov. and Pseudomonas weihenstephanensis sp. nov., isolated from raw cows milk.</title>
        <authorList>
            <person name="von Neubeck M."/>
            <person name="Huptas C."/>
            <person name="Wenning M."/>
            <person name="Scherer S."/>
        </authorList>
    </citation>
    <scope>NUCLEOTIDE SEQUENCE [LARGE SCALE GENOMIC DNA]</scope>
    <source>
        <strain evidence="8 9">DSM 17149</strain>
    </source>
</reference>
<evidence type="ECO:0000259" key="7">
    <source>
        <dbReference type="PROSITE" id="PS50850"/>
    </source>
</evidence>
<name>A0A0R2YSW5_9PSED</name>
<comment type="caution">
    <text evidence="8">The sequence shown here is derived from an EMBL/GenBank/DDBJ whole genome shotgun (WGS) entry which is preliminary data.</text>
</comment>
<dbReference type="Gene3D" id="1.20.1250.20">
    <property type="entry name" value="MFS general substrate transporter like domains"/>
    <property type="match status" value="1"/>
</dbReference>
<dbReference type="PROSITE" id="PS50850">
    <property type="entry name" value="MFS"/>
    <property type="match status" value="1"/>
</dbReference>
<gene>
    <name evidence="8" type="ORF">TU73_03815</name>
</gene>
<dbReference type="CDD" id="cd17321">
    <property type="entry name" value="MFS_MMR_MDR_like"/>
    <property type="match status" value="1"/>
</dbReference>
<feature type="transmembrane region" description="Helical" evidence="6">
    <location>
        <begin position="271"/>
        <end position="287"/>
    </location>
</feature>
<keyword evidence="5 6" id="KW-0472">Membrane</keyword>
<evidence type="ECO:0000256" key="3">
    <source>
        <dbReference type="ARBA" id="ARBA00022692"/>
    </source>
</evidence>